<proteinExistence type="predicted"/>
<name>A0A938BMJ0_9BACT</name>
<organism evidence="2 3">
    <name type="scientific">Candidatus Tanganyikabacteria bacterium</name>
    <dbReference type="NCBI Taxonomy" id="2961651"/>
    <lineage>
        <taxon>Bacteria</taxon>
        <taxon>Bacillati</taxon>
        <taxon>Candidatus Sericytochromatia</taxon>
        <taxon>Candidatus Tanganyikabacteria</taxon>
    </lineage>
</organism>
<feature type="region of interest" description="Disordered" evidence="1">
    <location>
        <begin position="20"/>
        <end position="51"/>
    </location>
</feature>
<dbReference type="Proteomes" id="UP000703893">
    <property type="component" value="Unassembled WGS sequence"/>
</dbReference>
<comment type="caution">
    <text evidence="2">The sequence shown here is derived from an EMBL/GenBank/DDBJ whole genome shotgun (WGS) entry which is preliminary data.</text>
</comment>
<reference evidence="2 3" key="1">
    <citation type="submission" date="2019-03" db="EMBL/GenBank/DDBJ databases">
        <title>Lake Tanganyika Metagenome-Assembled Genomes (MAGs).</title>
        <authorList>
            <person name="Tran P."/>
        </authorList>
    </citation>
    <scope>NUCLEOTIDE SEQUENCE [LARGE SCALE GENOMIC DNA]</scope>
    <source>
        <strain evidence="2">K_DeepCast_65m_m2_236</strain>
    </source>
</reference>
<evidence type="ECO:0000313" key="2">
    <source>
        <dbReference type="EMBL" id="MBM3274040.1"/>
    </source>
</evidence>
<gene>
    <name evidence="2" type="ORF">FJZ00_02720</name>
</gene>
<evidence type="ECO:0000256" key="1">
    <source>
        <dbReference type="SAM" id="MobiDB-lite"/>
    </source>
</evidence>
<dbReference type="EMBL" id="VGJX01000106">
    <property type="protein sequence ID" value="MBM3274040.1"/>
    <property type="molecule type" value="Genomic_DNA"/>
</dbReference>
<evidence type="ECO:0000313" key="3">
    <source>
        <dbReference type="Proteomes" id="UP000703893"/>
    </source>
</evidence>
<dbReference type="AlphaFoldDB" id="A0A938BMJ0"/>
<accession>A0A938BMJ0</accession>
<protein>
    <submittedName>
        <fullName evidence="2">Uncharacterized protein</fullName>
    </submittedName>
</protein>
<sequence>MLDRASGMAGLLSSLRQLLQTNEAAGRGPSTPATRAPDAEPPRRRQIPGDRLQWSFSNGNVIYRGGSRTPIDPRSAEGRTIEGILARQRADREANARQKAYVAALRQSAIPRSVVEGRAGLEAIRLGPGLQLADLFRQRTASHLQP</sequence>